<evidence type="ECO:0000256" key="1">
    <source>
        <dbReference type="SAM" id="Coils"/>
    </source>
</evidence>
<dbReference type="InterPro" id="IPR037291">
    <property type="entry name" value="DUF4139"/>
</dbReference>
<sequence length="497" mass="57831">MKRSLKSSSLLLQIIKIGDKMKLITFLLFSVACVFANANIKSLDIYLNKSFINQNLDLSKKSEKLLGEVRLEDLKFTLDESCKINSFNIETKNYENDQLSEDIEKLSQKINFEENQIKALKSEISFLEKNNLSNIEKVSMLQKSSAFVKKQILEDYNEIYNLNNQIKKDKQALDKLTQKRSNTKYTKLDYDINCKKPVFITYPIYALQKKSLYEVSYDSKKEEVELKNLLYITQSSGEDLKNIVINLYTYNYINQIKPNPFIPEYLDFTEKHDAVTESANGIKPMLMKATRVLKTPAYDYYEDTTKSFFKASNITLSRGKENKVLFAKDSYKASKSLEIDGYSMSQAFYKVDFKSKKLYGITSANLYLDGTYIGKTTLKEIQKNKESSIYFGANRFIDIKKELVKDMKEEPFFSINKTKTQKIWNYEIKNSSKQTQKIVLLERVPVSKHEDIKVKLIGESKESKMEKNGKIYFEFDLNPNESKTVNFGYEIEKPTKK</sequence>
<evidence type="ECO:0000313" key="4">
    <source>
        <dbReference type="Proteomes" id="UP000290191"/>
    </source>
</evidence>
<dbReference type="PANTHER" id="PTHR31005:SF8">
    <property type="entry name" value="DUF4139 DOMAIN-CONTAINING PROTEIN"/>
    <property type="match status" value="1"/>
</dbReference>
<keyword evidence="4" id="KW-1185">Reference proteome</keyword>
<dbReference type="Pfam" id="PF13598">
    <property type="entry name" value="DUF4139"/>
    <property type="match status" value="1"/>
</dbReference>
<dbReference type="OrthoDB" id="5372232at2"/>
<proteinExistence type="predicted"/>
<dbReference type="STRING" id="877500.GCA_000935065_00593"/>
<dbReference type="PROSITE" id="PS51257">
    <property type="entry name" value="PROKAR_LIPOPROTEIN"/>
    <property type="match status" value="1"/>
</dbReference>
<protein>
    <recommendedName>
        <fullName evidence="2">DUF4139 domain-containing protein</fullName>
    </recommendedName>
</protein>
<accession>A0A4Q0Y3L4</accession>
<evidence type="ECO:0000313" key="3">
    <source>
        <dbReference type="EMBL" id="RXJ63249.1"/>
    </source>
</evidence>
<reference evidence="3 4" key="1">
    <citation type="submission" date="2017-10" db="EMBL/GenBank/DDBJ databases">
        <title>Genomics of the genus Arcobacter.</title>
        <authorList>
            <person name="Perez-Cataluna A."/>
            <person name="Figueras M.J."/>
        </authorList>
    </citation>
    <scope>NUCLEOTIDE SEQUENCE [LARGE SCALE GENOMIC DNA]</scope>
    <source>
        <strain evidence="3 4">DSM 24636</strain>
    </source>
</reference>
<gene>
    <name evidence="3" type="ORF">CRV06_06100</name>
</gene>
<dbReference type="PANTHER" id="PTHR31005">
    <property type="entry name" value="DUF4139 DOMAIN-CONTAINING PROTEIN"/>
    <property type="match status" value="1"/>
</dbReference>
<name>A0A4Q0Y3L4_9BACT</name>
<dbReference type="EMBL" id="PDKO01000004">
    <property type="protein sequence ID" value="RXJ63249.1"/>
    <property type="molecule type" value="Genomic_DNA"/>
</dbReference>
<feature type="coiled-coil region" evidence="1">
    <location>
        <begin position="89"/>
        <end position="130"/>
    </location>
</feature>
<feature type="domain" description="DUF4139" evidence="2">
    <location>
        <begin position="210"/>
        <end position="494"/>
    </location>
</feature>
<dbReference type="InterPro" id="IPR011935">
    <property type="entry name" value="CHP02231"/>
</dbReference>
<dbReference type="Proteomes" id="UP000290191">
    <property type="component" value="Unassembled WGS sequence"/>
</dbReference>
<comment type="caution">
    <text evidence="3">The sequence shown here is derived from an EMBL/GenBank/DDBJ whole genome shotgun (WGS) entry which is preliminary data.</text>
</comment>
<keyword evidence="1" id="KW-0175">Coiled coil</keyword>
<organism evidence="3 4">
    <name type="scientific">Halarcobacter anaerophilus</name>
    <dbReference type="NCBI Taxonomy" id="877500"/>
    <lineage>
        <taxon>Bacteria</taxon>
        <taxon>Pseudomonadati</taxon>
        <taxon>Campylobacterota</taxon>
        <taxon>Epsilonproteobacteria</taxon>
        <taxon>Campylobacterales</taxon>
        <taxon>Arcobacteraceae</taxon>
        <taxon>Halarcobacter</taxon>
    </lineage>
</organism>
<evidence type="ECO:0000259" key="2">
    <source>
        <dbReference type="Pfam" id="PF13598"/>
    </source>
</evidence>
<dbReference type="AlphaFoldDB" id="A0A4Q0Y3L4"/>